<keyword evidence="2" id="KW-0472">Membrane</keyword>
<dbReference type="RefSeq" id="WP_204911274.1">
    <property type="nucleotide sequence ID" value="NZ_BAAAYR010000005.1"/>
</dbReference>
<comment type="caution">
    <text evidence="4">The sequence shown here is derived from an EMBL/GenBank/DDBJ whole genome shotgun (WGS) entry which is preliminary data.</text>
</comment>
<feature type="transmembrane region" description="Helical" evidence="2">
    <location>
        <begin position="244"/>
        <end position="265"/>
    </location>
</feature>
<evidence type="ECO:0000313" key="5">
    <source>
        <dbReference type="Proteomes" id="UP001500767"/>
    </source>
</evidence>
<feature type="transmembrane region" description="Helical" evidence="2">
    <location>
        <begin position="58"/>
        <end position="79"/>
    </location>
</feature>
<feature type="domain" description="EamA" evidence="3">
    <location>
        <begin position="4"/>
        <end position="132"/>
    </location>
</feature>
<feature type="transmembrane region" description="Helical" evidence="2">
    <location>
        <begin position="31"/>
        <end position="51"/>
    </location>
</feature>
<protein>
    <recommendedName>
        <fullName evidence="3">EamA domain-containing protein</fullName>
    </recommendedName>
</protein>
<dbReference type="Pfam" id="PF00892">
    <property type="entry name" value="EamA"/>
    <property type="match status" value="2"/>
</dbReference>
<feature type="transmembrane region" description="Helical" evidence="2">
    <location>
        <begin position="218"/>
        <end position="237"/>
    </location>
</feature>
<dbReference type="Gene3D" id="1.10.3730.20">
    <property type="match status" value="1"/>
</dbReference>
<organism evidence="4 5">
    <name type="scientific">Microlunatus spumicola</name>
    <dbReference type="NCBI Taxonomy" id="81499"/>
    <lineage>
        <taxon>Bacteria</taxon>
        <taxon>Bacillati</taxon>
        <taxon>Actinomycetota</taxon>
        <taxon>Actinomycetes</taxon>
        <taxon>Propionibacteriales</taxon>
        <taxon>Propionibacteriaceae</taxon>
        <taxon>Microlunatus</taxon>
    </lineage>
</organism>
<evidence type="ECO:0000256" key="2">
    <source>
        <dbReference type="SAM" id="Phobius"/>
    </source>
</evidence>
<reference evidence="5" key="1">
    <citation type="journal article" date="2019" name="Int. J. Syst. Evol. Microbiol.">
        <title>The Global Catalogue of Microorganisms (GCM) 10K type strain sequencing project: providing services to taxonomists for standard genome sequencing and annotation.</title>
        <authorList>
            <consortium name="The Broad Institute Genomics Platform"/>
            <consortium name="The Broad Institute Genome Sequencing Center for Infectious Disease"/>
            <person name="Wu L."/>
            <person name="Ma J."/>
        </authorList>
    </citation>
    <scope>NUCLEOTIDE SEQUENCE [LARGE SCALE GENOMIC DNA]</scope>
    <source>
        <strain evidence="5">JCM 16540</strain>
    </source>
</reference>
<evidence type="ECO:0000313" key="4">
    <source>
        <dbReference type="EMBL" id="GAA3577808.1"/>
    </source>
</evidence>
<sequence>MLFVVLAGLSGLVWGVGDFAGGKATQRADALRVVWLSKLASLPLLALYLVLLPTGADLGGLAWGALAGLFGAVGVIVFYRALSAGAMTVVAPVASVTSAAIPVVVGLASGERPSPVALAGVTCALVAIALVSLAPPRPGVVSVVTGRLVGQAVLAGVGFALFFVLLARANVAAGGDAGLWPVGSAQLAALVLTGLLVLVARARSRDAGGGSWPRGWSLVWTAVAGPFDMTANALYLVATRYGDLSLVAPLAALYPVTTVLLALAVDRERLRPLQVVGLVLALAALLLVSGPLG</sequence>
<feature type="transmembrane region" description="Helical" evidence="2">
    <location>
        <begin position="148"/>
        <end position="167"/>
    </location>
</feature>
<feature type="transmembrane region" description="Helical" evidence="2">
    <location>
        <begin position="116"/>
        <end position="136"/>
    </location>
</feature>
<feature type="transmembrane region" description="Helical" evidence="2">
    <location>
        <begin position="85"/>
        <end position="109"/>
    </location>
</feature>
<evidence type="ECO:0000259" key="3">
    <source>
        <dbReference type="Pfam" id="PF00892"/>
    </source>
</evidence>
<keyword evidence="2" id="KW-0812">Transmembrane</keyword>
<accession>A0ABP6Y5S5</accession>
<feature type="transmembrane region" description="Helical" evidence="2">
    <location>
        <begin position="179"/>
        <end position="198"/>
    </location>
</feature>
<feature type="domain" description="EamA" evidence="3">
    <location>
        <begin position="188"/>
        <end position="289"/>
    </location>
</feature>
<dbReference type="SUPFAM" id="SSF103481">
    <property type="entry name" value="Multidrug resistance efflux transporter EmrE"/>
    <property type="match status" value="2"/>
</dbReference>
<feature type="transmembrane region" description="Helical" evidence="2">
    <location>
        <begin position="271"/>
        <end position="292"/>
    </location>
</feature>
<evidence type="ECO:0000256" key="1">
    <source>
        <dbReference type="ARBA" id="ARBA00007362"/>
    </source>
</evidence>
<gene>
    <name evidence="4" type="ORF">GCM10022197_38910</name>
</gene>
<keyword evidence="2" id="KW-1133">Transmembrane helix</keyword>
<dbReference type="EMBL" id="BAAAYR010000005">
    <property type="protein sequence ID" value="GAA3577808.1"/>
    <property type="molecule type" value="Genomic_DNA"/>
</dbReference>
<dbReference type="Proteomes" id="UP001500767">
    <property type="component" value="Unassembled WGS sequence"/>
</dbReference>
<dbReference type="InterPro" id="IPR000620">
    <property type="entry name" value="EamA_dom"/>
</dbReference>
<keyword evidence="5" id="KW-1185">Reference proteome</keyword>
<name>A0ABP6Y5S5_9ACTN</name>
<proteinExistence type="inferred from homology"/>
<comment type="similarity">
    <text evidence="1">Belongs to the EamA transporter family.</text>
</comment>
<dbReference type="InterPro" id="IPR037185">
    <property type="entry name" value="EmrE-like"/>
</dbReference>